<dbReference type="Proteomes" id="UP001224926">
    <property type="component" value="Chromosome"/>
</dbReference>
<feature type="region of interest" description="Disordered" evidence="1">
    <location>
        <begin position="1"/>
        <end position="21"/>
    </location>
</feature>
<evidence type="ECO:0000256" key="1">
    <source>
        <dbReference type="SAM" id="MobiDB-lite"/>
    </source>
</evidence>
<evidence type="ECO:0008006" key="4">
    <source>
        <dbReference type="Google" id="ProtNLM"/>
    </source>
</evidence>
<dbReference type="EMBL" id="CP101873">
    <property type="protein sequence ID" value="WMT08530.1"/>
    <property type="molecule type" value="Genomic_DNA"/>
</dbReference>
<reference evidence="2 3" key="1">
    <citation type="submission" date="2022-07" db="EMBL/GenBank/DDBJ databases">
        <title>Two temperate virus in Haloterrigena jeotgali A29.</title>
        <authorList>
            <person name="Deng X."/>
        </authorList>
    </citation>
    <scope>NUCLEOTIDE SEQUENCE [LARGE SCALE GENOMIC DNA]</scope>
    <source>
        <strain evidence="2 3">A29</strain>
    </source>
</reference>
<gene>
    <name evidence="2" type="ORF">NP511_02595</name>
</gene>
<protein>
    <recommendedName>
        <fullName evidence="4">CARDB domain-containing protein</fullName>
    </recommendedName>
</protein>
<accession>A0AAF0PCA9</accession>
<proteinExistence type="predicted"/>
<feature type="compositionally biased region" description="Acidic residues" evidence="1">
    <location>
        <begin position="58"/>
        <end position="70"/>
    </location>
</feature>
<evidence type="ECO:0000313" key="2">
    <source>
        <dbReference type="EMBL" id="WMT08530.1"/>
    </source>
</evidence>
<keyword evidence="3" id="KW-1185">Reference proteome</keyword>
<dbReference type="RefSeq" id="WP_136396847.1">
    <property type="nucleotide sequence ID" value="NZ_CP101873.1"/>
</dbReference>
<sequence>MAPDRDRIPTSVCESESARGNPSRITYFLVRRGEFDRMNRRRYLAAVGAAALAGCSDDTGEGGGDPETESDQTGSADGTDDGSGTPRLEVVDLEAPERLAIDTPVPVRVVVRNTGDRAGETELDVTAGDRQRSESVAADSGETTTVEMEFDAFAAARTVTVEATGSDGTDPRTADLEIVEPELSIRYDLESTQVVGEDERVSITVENQTAVDIETDISFELGAISRTESVGLDANGQETVEFSYTVPDGRGTTTAEITGSIDGTVRTADIELIGFSDMLRVSTRGEPIRYDCNSSYNYASEFTWELEVTTVDDVDFTDREELEVGLAFFDGRGRYLGGATVSGPAPRSDSTAIWELGATDFVDKERHGYPACTYVDRILDAVDGNGSIVVTDEPGTTETVELSTPTDAIRVTDSFDPVRHDCNDSYNYVGEFTWELEVTGTDETSHTDRPATEAEVEFFDGRGRYLGGAIVNGPLPRAGETTIWEISETDFHNEERHGNVACTHVDRILDAADGDGSIDVTDDRRAEERITLSEPADVVRVTTSRDPVRYDCNDSYNYVSEFTWAITVTTVGDTDYTRRPETELELAFVDREGTYLGGATVRGPLPKPGETTVWEIGLTDFHDEERHGNPACTYVDRILEAMNDGGSLTVA</sequence>
<evidence type="ECO:0000313" key="3">
    <source>
        <dbReference type="Proteomes" id="UP001224926"/>
    </source>
</evidence>
<organism evidence="2 3">
    <name type="scientific">Natrinema thermotolerans</name>
    <dbReference type="NCBI Taxonomy" id="121872"/>
    <lineage>
        <taxon>Archaea</taxon>
        <taxon>Methanobacteriati</taxon>
        <taxon>Methanobacteriota</taxon>
        <taxon>Stenosarchaea group</taxon>
        <taxon>Halobacteria</taxon>
        <taxon>Halobacteriales</taxon>
        <taxon>Natrialbaceae</taxon>
        <taxon>Natrinema</taxon>
    </lineage>
</organism>
<dbReference type="AlphaFoldDB" id="A0AAF0PCA9"/>
<dbReference type="GeneID" id="39860485"/>
<feature type="region of interest" description="Disordered" evidence="1">
    <location>
        <begin position="120"/>
        <end position="142"/>
    </location>
</feature>
<name>A0AAF0PCA9_9EURY</name>
<feature type="region of interest" description="Disordered" evidence="1">
    <location>
        <begin position="54"/>
        <end position="87"/>
    </location>
</feature>
<feature type="compositionally biased region" description="Polar residues" evidence="1">
    <location>
        <begin position="12"/>
        <end position="21"/>
    </location>
</feature>
<feature type="compositionally biased region" description="Low complexity" evidence="1">
    <location>
        <begin position="71"/>
        <end position="85"/>
    </location>
</feature>